<accession>A0ABQ9IL77</accession>
<name>A0ABQ9IL77_9NEOP</name>
<proteinExistence type="predicted"/>
<keyword evidence="3" id="KW-1185">Reference proteome</keyword>
<sequence length="408" mass="45482">MSNFKDRVAHSSEGWGRSGAICTPVSSHCHLQLLIEAWTSTAPSDTPGFKGNGSMDFSWFSTLPLLHYVTAASPADFIKERYKYSRAIAKFLCCSREYRGSGSQAVSLLAAHQGEIGFNPRPGHAWIFACGNRARRCPWLAVFLGGFPFPSRLIPVLLHTHLNHPICSQGLAVKSRIIILRVTSLARGRKLPRGTTNSPFTTAPRRHNRMRLGGQVVTGRQPSDNRGRGLHHTIEPGEHGPPSHSHHVFNGNKTPTSYPAGHSLHMFELLQENSAQAIHQLTNSQVTTDISSRMVHRHNTTEIRLSQHNLARNQTRAVTAKAIEMCTPHEDHELCNCDLRDCIDRSRWRHLVYLTIALLVTNDASRRLRTHLLGVGRGARKGRRNPSANHSTYPEEEGRGRGRHPLAN</sequence>
<feature type="region of interest" description="Disordered" evidence="1">
    <location>
        <begin position="216"/>
        <end position="245"/>
    </location>
</feature>
<dbReference type="EMBL" id="JARBHB010000001">
    <property type="protein sequence ID" value="KAJ8897404.1"/>
    <property type="molecule type" value="Genomic_DNA"/>
</dbReference>
<feature type="region of interest" description="Disordered" evidence="1">
    <location>
        <begin position="377"/>
        <end position="408"/>
    </location>
</feature>
<evidence type="ECO:0000256" key="1">
    <source>
        <dbReference type="SAM" id="MobiDB-lite"/>
    </source>
</evidence>
<protein>
    <submittedName>
        <fullName evidence="2">Uncharacterized protein</fullName>
    </submittedName>
</protein>
<evidence type="ECO:0000313" key="2">
    <source>
        <dbReference type="EMBL" id="KAJ8897404.1"/>
    </source>
</evidence>
<reference evidence="2 3" key="1">
    <citation type="submission" date="2023-02" db="EMBL/GenBank/DDBJ databases">
        <title>LHISI_Scaffold_Assembly.</title>
        <authorList>
            <person name="Stuart O.P."/>
            <person name="Cleave R."/>
            <person name="Magrath M.J.L."/>
            <person name="Mikheyev A.S."/>
        </authorList>
    </citation>
    <scope>NUCLEOTIDE SEQUENCE [LARGE SCALE GENOMIC DNA]</scope>
    <source>
        <strain evidence="2">Daus_M_001</strain>
        <tissue evidence="2">Leg muscle</tissue>
    </source>
</reference>
<comment type="caution">
    <text evidence="2">The sequence shown here is derived from an EMBL/GenBank/DDBJ whole genome shotgun (WGS) entry which is preliminary data.</text>
</comment>
<feature type="compositionally biased region" description="Basic and acidic residues" evidence="1">
    <location>
        <begin position="223"/>
        <end position="238"/>
    </location>
</feature>
<organism evidence="2 3">
    <name type="scientific">Dryococelus australis</name>
    <dbReference type="NCBI Taxonomy" id="614101"/>
    <lineage>
        <taxon>Eukaryota</taxon>
        <taxon>Metazoa</taxon>
        <taxon>Ecdysozoa</taxon>
        <taxon>Arthropoda</taxon>
        <taxon>Hexapoda</taxon>
        <taxon>Insecta</taxon>
        <taxon>Pterygota</taxon>
        <taxon>Neoptera</taxon>
        <taxon>Polyneoptera</taxon>
        <taxon>Phasmatodea</taxon>
        <taxon>Verophasmatodea</taxon>
        <taxon>Anareolatae</taxon>
        <taxon>Phasmatidae</taxon>
        <taxon>Eurycanthinae</taxon>
        <taxon>Dryococelus</taxon>
    </lineage>
</organism>
<dbReference type="Proteomes" id="UP001159363">
    <property type="component" value="Chromosome 1"/>
</dbReference>
<gene>
    <name evidence="2" type="ORF">PR048_002750</name>
</gene>
<evidence type="ECO:0000313" key="3">
    <source>
        <dbReference type="Proteomes" id="UP001159363"/>
    </source>
</evidence>